<evidence type="ECO:0000313" key="2">
    <source>
        <dbReference type="Proteomes" id="UP000198897"/>
    </source>
</evidence>
<evidence type="ECO:0000313" key="1">
    <source>
        <dbReference type="EMBL" id="SFF90845.1"/>
    </source>
</evidence>
<dbReference type="EMBL" id="FOOG01000013">
    <property type="protein sequence ID" value="SFF90845.1"/>
    <property type="molecule type" value="Genomic_DNA"/>
</dbReference>
<proteinExistence type="predicted"/>
<accession>A0A1I2MH43</accession>
<name>A0A1I2MH43_9BACI</name>
<dbReference type="AlphaFoldDB" id="A0A1I2MH43"/>
<reference evidence="2" key="1">
    <citation type="submission" date="2016-10" db="EMBL/GenBank/DDBJ databases">
        <authorList>
            <person name="Varghese N."/>
            <person name="Submissions S."/>
        </authorList>
    </citation>
    <scope>NUCLEOTIDE SEQUENCE [LARGE SCALE GENOMIC DNA]</scope>
    <source>
        <strain evidence="2">FP5</strain>
    </source>
</reference>
<gene>
    <name evidence="1" type="ORF">SAMN05216353_11344</name>
</gene>
<protein>
    <submittedName>
        <fullName evidence="1">Uncharacterized protein</fullName>
    </submittedName>
</protein>
<sequence length="121" mass="14637">MKKVEQEFLVTQVVTEIYHDYPNLWERFGQHGRDRTEEDNYHHLDHLKTAYEMGSVTFFIDYTEWLNSVLTARDVGTALIIDNYERLIRLLEHSDLEDSYEKKVYIEFLQQALDYLRTRSE</sequence>
<organism evidence="1 2">
    <name type="scientific">Halobacillus alkaliphilus</name>
    <dbReference type="NCBI Taxonomy" id="396056"/>
    <lineage>
        <taxon>Bacteria</taxon>
        <taxon>Bacillati</taxon>
        <taxon>Bacillota</taxon>
        <taxon>Bacilli</taxon>
        <taxon>Bacillales</taxon>
        <taxon>Bacillaceae</taxon>
        <taxon>Halobacillus</taxon>
    </lineage>
</organism>
<dbReference type="RefSeq" id="WP_245755990.1">
    <property type="nucleotide sequence ID" value="NZ_FOOG01000013.1"/>
</dbReference>
<keyword evidence="2" id="KW-1185">Reference proteome</keyword>
<dbReference type="Proteomes" id="UP000198897">
    <property type="component" value="Unassembled WGS sequence"/>
</dbReference>